<dbReference type="RefSeq" id="WP_066771490.1">
    <property type="nucleotide sequence ID" value="NZ_CP013244.1"/>
</dbReference>
<dbReference type="Pfam" id="PF13563">
    <property type="entry name" value="2_5_RNA_ligase2"/>
    <property type="match status" value="1"/>
</dbReference>
<feature type="short sequence motif" description="HXTX 2" evidence="2">
    <location>
        <begin position="123"/>
        <end position="126"/>
    </location>
</feature>
<dbReference type="Proteomes" id="UP000092498">
    <property type="component" value="Chromosome"/>
</dbReference>
<organism evidence="3 4">
    <name type="scientific">Candidatus Viadribacter manganicus</name>
    <dbReference type="NCBI Taxonomy" id="1759059"/>
    <lineage>
        <taxon>Bacteria</taxon>
        <taxon>Pseudomonadati</taxon>
        <taxon>Pseudomonadota</taxon>
        <taxon>Alphaproteobacteria</taxon>
        <taxon>Hyphomonadales</taxon>
        <taxon>Hyphomonadaceae</taxon>
        <taxon>Candidatus Viadribacter</taxon>
    </lineage>
</organism>
<dbReference type="STRING" id="1759059.ATE48_11110"/>
<dbReference type="Gene3D" id="3.90.1140.10">
    <property type="entry name" value="Cyclic phosphodiesterase"/>
    <property type="match status" value="1"/>
</dbReference>
<feature type="active site" description="Proton acceptor" evidence="2">
    <location>
        <position position="123"/>
    </location>
</feature>
<keyword evidence="4" id="KW-1185">Reference proteome</keyword>
<dbReference type="EC" id="3.1.4.58" evidence="2"/>
<accession>A0A1B1AIN5</accession>
<evidence type="ECO:0000313" key="3">
    <source>
        <dbReference type="EMBL" id="ANP46426.1"/>
    </source>
</evidence>
<proteinExistence type="inferred from homology"/>
<dbReference type="EMBL" id="CP013244">
    <property type="protein sequence ID" value="ANP46426.1"/>
    <property type="molecule type" value="Genomic_DNA"/>
</dbReference>
<evidence type="ECO:0000256" key="2">
    <source>
        <dbReference type="HAMAP-Rule" id="MF_01940"/>
    </source>
</evidence>
<comment type="catalytic activity">
    <reaction evidence="2">
        <text>a 3'-end 2',3'-cyclophospho-ribonucleotide-RNA + H2O = a 3'-end 2'-phospho-ribonucleotide-RNA + H(+)</text>
        <dbReference type="Rhea" id="RHEA:11828"/>
        <dbReference type="Rhea" id="RHEA-COMP:10464"/>
        <dbReference type="Rhea" id="RHEA-COMP:17353"/>
        <dbReference type="ChEBI" id="CHEBI:15377"/>
        <dbReference type="ChEBI" id="CHEBI:15378"/>
        <dbReference type="ChEBI" id="CHEBI:83064"/>
        <dbReference type="ChEBI" id="CHEBI:173113"/>
        <dbReference type="EC" id="3.1.4.58"/>
    </reaction>
</comment>
<dbReference type="InParanoid" id="A0A1B1AIN5"/>
<reference evidence="3 4" key="1">
    <citation type="submission" date="2015-11" db="EMBL/GenBank/DDBJ databases">
        <title>Whole-Genome Sequence of Candidatus Oderbacter manganicum from the National Park Lower Oder Valley, Germany.</title>
        <authorList>
            <person name="Braun B."/>
            <person name="Liere K."/>
            <person name="Szewzyk U."/>
        </authorList>
    </citation>
    <scope>NUCLEOTIDE SEQUENCE [LARGE SCALE GENOMIC DNA]</scope>
    <source>
        <strain evidence="3 4">OTSz_A_272</strain>
    </source>
</reference>
<comment type="similarity">
    <text evidence="2">Belongs to the 2H phosphoesterase superfamily. ThpR family.</text>
</comment>
<gene>
    <name evidence="3" type="ORF">ATE48_11110</name>
</gene>
<feature type="short sequence motif" description="HXTX 1" evidence="2">
    <location>
        <begin position="38"/>
        <end position="41"/>
    </location>
</feature>
<dbReference type="OrthoDB" id="9793819at2"/>
<dbReference type="GO" id="GO:0008664">
    <property type="term" value="F:RNA 2',3'-cyclic 3'-phosphodiesterase activity"/>
    <property type="evidence" value="ECO:0007669"/>
    <property type="project" value="UniProtKB-EC"/>
</dbReference>
<dbReference type="HAMAP" id="MF_01940">
    <property type="entry name" value="RNA_CPDase"/>
    <property type="match status" value="1"/>
</dbReference>
<feature type="active site" description="Proton donor" evidence="2">
    <location>
        <position position="38"/>
    </location>
</feature>
<dbReference type="InterPro" id="IPR004175">
    <property type="entry name" value="RNA_CPDase"/>
</dbReference>
<dbReference type="KEGG" id="cbot:ATE48_11110"/>
<evidence type="ECO:0000256" key="1">
    <source>
        <dbReference type="ARBA" id="ARBA00022801"/>
    </source>
</evidence>
<dbReference type="AlphaFoldDB" id="A0A1B1AIN5"/>
<keyword evidence="1 2" id="KW-0378">Hydrolase</keyword>
<dbReference type="NCBIfam" id="TIGR02258">
    <property type="entry name" value="2_5_ligase"/>
    <property type="match status" value="1"/>
</dbReference>
<evidence type="ECO:0000313" key="4">
    <source>
        <dbReference type="Proteomes" id="UP000092498"/>
    </source>
</evidence>
<protein>
    <recommendedName>
        <fullName evidence="2">RNA 2',3'-cyclic phosphodiesterase</fullName>
        <shortName evidence="2">RNA 2',3'-CPDase</shortName>
        <ecNumber evidence="2">3.1.4.58</ecNumber>
    </recommendedName>
</protein>
<comment type="function">
    <text evidence="2">Hydrolyzes RNA 2',3'-cyclic phosphodiester to an RNA 2'-phosphomonoester.</text>
</comment>
<dbReference type="PANTHER" id="PTHR35561:SF1">
    <property type="entry name" value="RNA 2',3'-CYCLIC PHOSPHODIESTERASE"/>
    <property type="match status" value="1"/>
</dbReference>
<sequence>MSLRLFAALSIPDEVAERLLPLMKGVGGANWRPRENLHLTLRFFGAITEPVAEDLDGELEAATRGIDPFELRLKGAGSFGGADPHALWIGAAESDSLKQLAAACEKAARRVKLKPEPVKFTPHVTIAYLNGATLDRVQAFVARHGLFETPAFAVGGFGLYSSITRKSAPSLYRLEAEYPLRG</sequence>
<dbReference type="SUPFAM" id="SSF55144">
    <property type="entry name" value="LigT-like"/>
    <property type="match status" value="1"/>
</dbReference>
<dbReference type="PANTHER" id="PTHR35561">
    <property type="entry name" value="RNA 2',3'-CYCLIC PHOSPHODIESTERASE"/>
    <property type="match status" value="1"/>
</dbReference>
<dbReference type="GO" id="GO:0004113">
    <property type="term" value="F:2',3'-cyclic-nucleotide 3'-phosphodiesterase activity"/>
    <property type="evidence" value="ECO:0007669"/>
    <property type="project" value="InterPro"/>
</dbReference>
<dbReference type="InterPro" id="IPR009097">
    <property type="entry name" value="Cyclic_Pdiesterase"/>
</dbReference>
<name>A0A1B1AIN5_9PROT</name>